<organism evidence="3 4">
    <name type="scientific">Guptibacillus hwajinpoensis</name>
    <dbReference type="NCBI Taxonomy" id="208199"/>
    <lineage>
        <taxon>Bacteria</taxon>
        <taxon>Bacillati</taxon>
        <taxon>Bacillota</taxon>
        <taxon>Bacilli</taxon>
        <taxon>Bacillales</taxon>
        <taxon>Guptibacillaceae</taxon>
        <taxon>Guptibacillus</taxon>
    </lineage>
</organism>
<evidence type="ECO:0000256" key="1">
    <source>
        <dbReference type="SAM" id="Coils"/>
    </source>
</evidence>
<evidence type="ECO:0000313" key="4">
    <source>
        <dbReference type="Proteomes" id="UP000447833"/>
    </source>
</evidence>
<protein>
    <submittedName>
        <fullName evidence="3">DUF4030 domain-containing protein</fullName>
    </submittedName>
</protein>
<evidence type="ECO:0000313" key="3">
    <source>
        <dbReference type="EMBL" id="MYL63442.1"/>
    </source>
</evidence>
<feature type="coiled-coil region" evidence="1">
    <location>
        <begin position="156"/>
        <end position="183"/>
    </location>
</feature>
<evidence type="ECO:0000256" key="2">
    <source>
        <dbReference type="SAM" id="Phobius"/>
    </source>
</evidence>
<keyword evidence="2" id="KW-1133">Transmembrane helix</keyword>
<dbReference type="EMBL" id="WMEY01000002">
    <property type="protein sequence ID" value="MYL63442.1"/>
    <property type="molecule type" value="Genomic_DNA"/>
</dbReference>
<comment type="caution">
    <text evidence="3">The sequence shown here is derived from an EMBL/GenBank/DDBJ whole genome shotgun (WGS) entry which is preliminary data.</text>
</comment>
<gene>
    <name evidence="3" type="ORF">GLW07_08760</name>
</gene>
<sequence length="347" mass="40400">MKNNNWSYSEKVRKMAFTKRHQEQVLRNLGTTKRKKNSRKRIISGVTAVALFAMLALSTIFAPVMENVLAKIPYISQFVEDEEQKMEKWDTILNQVTTIVEKNDLELRNINIFDREMSVKIFLNKLPENEEKIIVQIQTEFNDTGLNGYEVSVVVYEEEEIKTEQSQEEIELAMQNNQKLEEALTERLQLEEYELMFPVSVRITQGSVYMNVIVPKTEERIDQLKEILKDEAKDFGNNYELDVRQVEKIAREQEKRWEKTGAIGDIGGALTESTEFPVTGFAYSFHPYPLEIIVKTSLSRDDSESSQVAENIRAEIDLYIQNDEDTETIRNDEYDVKVLSEDKKEIK</sequence>
<proteinExistence type="predicted"/>
<feature type="transmembrane region" description="Helical" evidence="2">
    <location>
        <begin position="42"/>
        <end position="65"/>
    </location>
</feature>
<keyword evidence="2" id="KW-0812">Transmembrane</keyword>
<reference evidence="3 4" key="1">
    <citation type="submission" date="2019-11" db="EMBL/GenBank/DDBJ databases">
        <title>Genome sequences of 17 halophilic strains isolated from different environments.</title>
        <authorList>
            <person name="Furrow R.E."/>
        </authorList>
    </citation>
    <scope>NUCLEOTIDE SEQUENCE [LARGE SCALE GENOMIC DNA]</scope>
    <source>
        <strain evidence="3 4">22506_14_FS</strain>
    </source>
</reference>
<accession>A0A845EXX8</accession>
<keyword evidence="2" id="KW-0472">Membrane</keyword>
<dbReference type="AlphaFoldDB" id="A0A845EXX8"/>
<dbReference type="RefSeq" id="WP_160919037.1">
    <property type="nucleotide sequence ID" value="NZ_WMEY01000002.1"/>
</dbReference>
<keyword evidence="1" id="KW-0175">Coiled coil</keyword>
<name>A0A845EXX8_9BACL</name>
<dbReference type="Proteomes" id="UP000447833">
    <property type="component" value="Unassembled WGS sequence"/>
</dbReference>